<organism evidence="1 2">
    <name type="scientific">Streptacidiphilus cavernicola</name>
    <dbReference type="NCBI Taxonomy" id="3342716"/>
    <lineage>
        <taxon>Bacteria</taxon>
        <taxon>Bacillati</taxon>
        <taxon>Actinomycetota</taxon>
        <taxon>Actinomycetes</taxon>
        <taxon>Kitasatosporales</taxon>
        <taxon>Streptomycetaceae</taxon>
        <taxon>Streptacidiphilus</taxon>
    </lineage>
</organism>
<name>A0ABV6V001_9ACTN</name>
<protein>
    <submittedName>
        <fullName evidence="1">Uncharacterized protein</fullName>
    </submittedName>
</protein>
<reference evidence="1 2" key="1">
    <citation type="submission" date="2024-09" db="EMBL/GenBank/DDBJ databases">
        <authorList>
            <person name="Lee S.D."/>
        </authorList>
    </citation>
    <scope>NUCLEOTIDE SEQUENCE [LARGE SCALE GENOMIC DNA]</scope>
    <source>
        <strain evidence="1 2">N1-5</strain>
    </source>
</reference>
<dbReference type="RefSeq" id="WP_157624107.1">
    <property type="nucleotide sequence ID" value="NZ_JBHEZZ010000037.1"/>
</dbReference>
<sequence length="95" mass="9936">MVDEVGTVLSRAGFRTAVPAAPEGLELSDEHGAVVVTWHTQDEATSGPDRVQPPPLTRGEVVALALVRLLSQAGFACELRSGSRLIVHGRPAPAS</sequence>
<accession>A0ABV6V001</accession>
<evidence type="ECO:0000313" key="1">
    <source>
        <dbReference type="EMBL" id="MFC1407041.1"/>
    </source>
</evidence>
<evidence type="ECO:0000313" key="2">
    <source>
        <dbReference type="Proteomes" id="UP001592528"/>
    </source>
</evidence>
<proteinExistence type="predicted"/>
<gene>
    <name evidence="1" type="ORF">ACEZDJ_37735</name>
</gene>
<keyword evidence="2" id="KW-1185">Reference proteome</keyword>
<dbReference type="Proteomes" id="UP001592528">
    <property type="component" value="Unassembled WGS sequence"/>
</dbReference>
<comment type="caution">
    <text evidence="1">The sequence shown here is derived from an EMBL/GenBank/DDBJ whole genome shotgun (WGS) entry which is preliminary data.</text>
</comment>
<dbReference type="EMBL" id="JBHEZZ010000037">
    <property type="protein sequence ID" value="MFC1407041.1"/>
    <property type="molecule type" value="Genomic_DNA"/>
</dbReference>